<dbReference type="CDD" id="cd06530">
    <property type="entry name" value="S26_SPase_I"/>
    <property type="match status" value="1"/>
</dbReference>
<protein>
    <submittedName>
        <fullName evidence="6">Putative peptidase</fullName>
    </submittedName>
</protein>
<feature type="transmembrane region" description="Helical" evidence="5">
    <location>
        <begin position="7"/>
        <end position="28"/>
    </location>
</feature>
<keyword evidence="3 5" id="KW-1133">Transmembrane helix</keyword>
<dbReference type="GO" id="GO:0004252">
    <property type="term" value="F:serine-type endopeptidase activity"/>
    <property type="evidence" value="ECO:0007669"/>
    <property type="project" value="InterPro"/>
</dbReference>
<name>A0A1V6N1S9_METAZ</name>
<gene>
    <name evidence="6" type="ORF">MBBAR_12c00690</name>
</gene>
<dbReference type="EMBL" id="JXMW01000012">
    <property type="protein sequence ID" value="OQD58594.1"/>
    <property type="molecule type" value="Genomic_DNA"/>
</dbReference>
<keyword evidence="2 5" id="KW-0812">Transmembrane</keyword>
<dbReference type="OrthoDB" id="4822at2157"/>
<evidence type="ECO:0000256" key="5">
    <source>
        <dbReference type="SAM" id="Phobius"/>
    </source>
</evidence>
<dbReference type="RefSeq" id="WP_080460577.1">
    <property type="nucleotide sequence ID" value="NZ_JXMW01000012.1"/>
</dbReference>
<dbReference type="Proteomes" id="UP000191661">
    <property type="component" value="Unassembled WGS sequence"/>
</dbReference>
<accession>A0A1V6N1S9</accession>
<evidence type="ECO:0000256" key="4">
    <source>
        <dbReference type="ARBA" id="ARBA00023136"/>
    </source>
</evidence>
<keyword evidence="7" id="KW-1185">Reference proteome</keyword>
<evidence type="ECO:0000313" key="7">
    <source>
        <dbReference type="Proteomes" id="UP000191661"/>
    </source>
</evidence>
<dbReference type="InterPro" id="IPR019533">
    <property type="entry name" value="Peptidase_S26"/>
</dbReference>
<reference evidence="6 7" key="1">
    <citation type="submission" date="2014-12" db="EMBL/GenBank/DDBJ databases">
        <title>Genome sequence of Methanobrevibacter arboriphilicus DH1, DSM1125.</title>
        <authorList>
            <person name="Poehlein A."/>
            <person name="Thauer R.K."/>
            <person name="Seedorf H."/>
            <person name="Daniel R."/>
        </authorList>
    </citation>
    <scope>NUCLEOTIDE SEQUENCE [LARGE SCALE GENOMIC DNA]</scope>
    <source>
        <strain evidence="6 7">DH1</strain>
    </source>
</reference>
<evidence type="ECO:0000256" key="1">
    <source>
        <dbReference type="ARBA" id="ARBA00004370"/>
    </source>
</evidence>
<dbReference type="Gene3D" id="2.10.109.10">
    <property type="entry name" value="Umud Fragment, subunit A"/>
    <property type="match status" value="1"/>
</dbReference>
<dbReference type="GO" id="GO:0016020">
    <property type="term" value="C:membrane"/>
    <property type="evidence" value="ECO:0007669"/>
    <property type="project" value="UniProtKB-SubCell"/>
</dbReference>
<proteinExistence type="predicted"/>
<dbReference type="GO" id="GO:0006465">
    <property type="term" value="P:signal peptide processing"/>
    <property type="evidence" value="ECO:0007669"/>
    <property type="project" value="InterPro"/>
</dbReference>
<dbReference type="PANTHER" id="PTHR10806">
    <property type="entry name" value="SIGNAL PEPTIDASE COMPLEX CATALYTIC SUBUNIT SEC11"/>
    <property type="match status" value="1"/>
</dbReference>
<sequence length="140" mass="15715">MSTKKEIAVYALIIIVGLLIAQHMNVVVSGSMEPVFFRGDIVVVEKADFIGLHEFDPNNAEVGDIVVYNAKWFPNPVIHRIINETYVNGSKYYVIKGDNNNVPDPYLVSPSQITERVVKIGEQPFIIPKIGYITIWLKGL</sequence>
<evidence type="ECO:0000256" key="3">
    <source>
        <dbReference type="ARBA" id="ARBA00022989"/>
    </source>
</evidence>
<evidence type="ECO:0000256" key="2">
    <source>
        <dbReference type="ARBA" id="ARBA00022692"/>
    </source>
</evidence>
<comment type="caution">
    <text evidence="6">The sequence shown here is derived from an EMBL/GenBank/DDBJ whole genome shotgun (WGS) entry which is preliminary data.</text>
</comment>
<dbReference type="SUPFAM" id="SSF51306">
    <property type="entry name" value="LexA/Signal peptidase"/>
    <property type="match status" value="1"/>
</dbReference>
<dbReference type="InterPro" id="IPR036286">
    <property type="entry name" value="LexA/Signal_pep-like_sf"/>
</dbReference>
<dbReference type="PRINTS" id="PR00728">
    <property type="entry name" value="SIGNALPTASE"/>
</dbReference>
<dbReference type="AlphaFoldDB" id="A0A1V6N1S9"/>
<keyword evidence="4 5" id="KW-0472">Membrane</keyword>
<dbReference type="NCBIfam" id="TIGR02228">
    <property type="entry name" value="sigpep_I_arch"/>
    <property type="match status" value="1"/>
</dbReference>
<evidence type="ECO:0000313" key="6">
    <source>
        <dbReference type="EMBL" id="OQD58594.1"/>
    </source>
</evidence>
<comment type="subcellular location">
    <subcellularLocation>
        <location evidence="1">Membrane</location>
    </subcellularLocation>
</comment>
<dbReference type="InterPro" id="IPR001733">
    <property type="entry name" value="Peptidase_S26B"/>
</dbReference>
<dbReference type="PANTHER" id="PTHR10806:SF6">
    <property type="entry name" value="SIGNAL PEPTIDASE COMPLEX CATALYTIC SUBUNIT SEC11"/>
    <property type="match status" value="1"/>
</dbReference>
<organism evidence="6 7">
    <name type="scientific">Methanobrevibacter arboriphilus JCM 13429 = DSM 1125</name>
    <dbReference type="NCBI Taxonomy" id="1300164"/>
    <lineage>
        <taxon>Archaea</taxon>
        <taxon>Methanobacteriati</taxon>
        <taxon>Methanobacteriota</taxon>
        <taxon>Methanomada group</taxon>
        <taxon>Methanobacteria</taxon>
        <taxon>Methanobacteriales</taxon>
        <taxon>Methanobacteriaceae</taxon>
        <taxon>Methanobrevibacter</taxon>
    </lineage>
</organism>